<dbReference type="InterPro" id="IPR032694">
    <property type="entry name" value="CopC/D"/>
</dbReference>
<protein>
    <recommendedName>
        <fullName evidence="7">Copper resistance protein D domain-containing protein</fullName>
    </recommendedName>
</protein>
<feature type="transmembrane region" description="Helical" evidence="6">
    <location>
        <begin position="12"/>
        <end position="40"/>
    </location>
</feature>
<evidence type="ECO:0000256" key="3">
    <source>
        <dbReference type="ARBA" id="ARBA00022692"/>
    </source>
</evidence>
<dbReference type="EMBL" id="CAJB01000403">
    <property type="protein sequence ID" value="CCH79991.1"/>
    <property type="molecule type" value="Genomic_DNA"/>
</dbReference>
<feature type="transmembrane region" description="Helical" evidence="6">
    <location>
        <begin position="304"/>
        <end position="326"/>
    </location>
</feature>
<evidence type="ECO:0000313" key="9">
    <source>
        <dbReference type="Proteomes" id="UP000035721"/>
    </source>
</evidence>
<dbReference type="STRING" id="1194083.BN12_70007"/>
<feature type="transmembrane region" description="Helical" evidence="6">
    <location>
        <begin position="91"/>
        <end position="111"/>
    </location>
</feature>
<feature type="transmembrane region" description="Helical" evidence="6">
    <location>
        <begin position="197"/>
        <end position="217"/>
    </location>
</feature>
<feature type="transmembrane region" description="Helical" evidence="6">
    <location>
        <begin position="513"/>
        <end position="534"/>
    </location>
</feature>
<feature type="transmembrane region" description="Helical" evidence="6">
    <location>
        <begin position="478"/>
        <end position="501"/>
    </location>
</feature>
<dbReference type="PANTHER" id="PTHR34820:SF4">
    <property type="entry name" value="INNER MEMBRANE PROTEIN YEBZ"/>
    <property type="match status" value="1"/>
</dbReference>
<feature type="transmembrane region" description="Helical" evidence="6">
    <location>
        <begin position="367"/>
        <end position="387"/>
    </location>
</feature>
<feature type="transmembrane region" description="Helical" evidence="6">
    <location>
        <begin position="399"/>
        <end position="420"/>
    </location>
</feature>
<evidence type="ECO:0000256" key="6">
    <source>
        <dbReference type="SAM" id="Phobius"/>
    </source>
</evidence>
<comment type="caution">
    <text evidence="8">The sequence shown here is derived from an EMBL/GenBank/DDBJ whole genome shotgun (WGS) entry which is preliminary data.</text>
</comment>
<dbReference type="PANTHER" id="PTHR34820">
    <property type="entry name" value="INNER MEMBRANE PROTEIN YEBZ"/>
    <property type="match status" value="1"/>
</dbReference>
<dbReference type="Pfam" id="PF05425">
    <property type="entry name" value="CopD"/>
    <property type="match status" value="1"/>
</dbReference>
<dbReference type="InterPro" id="IPR019108">
    <property type="entry name" value="Caa3_assmbl_CtaG-rel"/>
</dbReference>
<dbReference type="GO" id="GO:0006825">
    <property type="term" value="P:copper ion transport"/>
    <property type="evidence" value="ECO:0007669"/>
    <property type="project" value="InterPro"/>
</dbReference>
<feature type="transmembrane region" description="Helical" evidence="6">
    <location>
        <begin position="140"/>
        <end position="158"/>
    </location>
</feature>
<comment type="subcellular location">
    <subcellularLocation>
        <location evidence="1">Cell membrane</location>
        <topology evidence="1">Multi-pass membrane protein</topology>
    </subcellularLocation>
</comment>
<keyword evidence="4 6" id="KW-1133">Transmembrane helix</keyword>
<accession>A0A077M2D5</accession>
<keyword evidence="5 6" id="KW-0472">Membrane</keyword>
<gene>
    <name evidence="8" type="ORF">BN12_70007</name>
</gene>
<evidence type="ECO:0000313" key="8">
    <source>
        <dbReference type="EMBL" id="CCH79991.1"/>
    </source>
</evidence>
<sequence length="661" mass="70806">MTTRVAEPVRRAPFSVALVTALAGVVLGGLTTALFSPYAVADPGALVRWGLPVTTAIRDVAMSATTGLLVLAAFIVPERVTTDRRGLARRLATWTALLWAVAGLLVVVLTFSDLSGTRPGAAGFWSELSSFIWSLETTRIYLLSALAGLVVALGAPLARGRAATAWLVAVCLVGASILALTGHSAGAVDHETAVNALGVHLLSITVWVGGLLGLAALRPVLGVDLGACVGRFSVLALWCYVAVAVSGIQQAWIRLGSISGLATAYGALIVAKSVALIALGILGWRQRESLRRRLTADPSDGRAFARLALSEAGFMGAAIGVAVALARSAPPVPETVSDASRVFALTTFPDPGPMRWSDWFFAWRMDWLMLAIALTAIGLYLAGVVVLRRRGDAWSLGRTICWTLGWLVFVWATCGGPGIWGRILFSVHMVMHMSIAMIVPLLLVPAAPVTLALRTLSARHDKTWGPREVILQVVHSRALAVISNPIVAAVLFFLSLALFYFTPLFELALRTHTGHLLMLAHFLLTGYLFVNVLIGVDPGPKRWSPLLLLIILFATVSFHAFFGVVITGSQTLLAPDFFQTLQLPWMTNPMADQVTAGEIAWGVGELPTLILALLVAQRWVRADRAEAERSDRQAARDGDAELAAYNAMLAERRAQYRQKGD</sequence>
<feature type="transmembrane region" description="Helical" evidence="6">
    <location>
        <begin position="60"/>
        <end position="79"/>
    </location>
</feature>
<evidence type="ECO:0000259" key="7">
    <source>
        <dbReference type="Pfam" id="PF05425"/>
    </source>
</evidence>
<dbReference type="RefSeq" id="WP_083454340.1">
    <property type="nucleotide sequence ID" value="NZ_HF570958.1"/>
</dbReference>
<dbReference type="OrthoDB" id="5241646at2"/>
<feature type="domain" description="Copper resistance protein D" evidence="7">
    <location>
        <begin position="228"/>
        <end position="325"/>
    </location>
</feature>
<feature type="transmembrane region" description="Helical" evidence="6">
    <location>
        <begin position="546"/>
        <end position="566"/>
    </location>
</feature>
<name>A0A077M2D5_9MICO</name>
<keyword evidence="2" id="KW-1003">Cell membrane</keyword>
<keyword evidence="3 6" id="KW-0812">Transmembrane</keyword>
<keyword evidence="9" id="KW-1185">Reference proteome</keyword>
<dbReference type="InterPro" id="IPR008457">
    <property type="entry name" value="Cu-R_CopD_dom"/>
</dbReference>
<feature type="transmembrane region" description="Helical" evidence="6">
    <location>
        <begin position="599"/>
        <end position="620"/>
    </location>
</feature>
<evidence type="ECO:0000256" key="5">
    <source>
        <dbReference type="ARBA" id="ARBA00023136"/>
    </source>
</evidence>
<organism evidence="8 9">
    <name type="scientific">Nostocoides japonicum T1-X7</name>
    <dbReference type="NCBI Taxonomy" id="1194083"/>
    <lineage>
        <taxon>Bacteria</taxon>
        <taxon>Bacillati</taxon>
        <taxon>Actinomycetota</taxon>
        <taxon>Actinomycetes</taxon>
        <taxon>Micrococcales</taxon>
        <taxon>Intrasporangiaceae</taxon>
        <taxon>Nostocoides</taxon>
    </lineage>
</organism>
<proteinExistence type="predicted"/>
<feature type="transmembrane region" description="Helical" evidence="6">
    <location>
        <begin position="165"/>
        <end position="185"/>
    </location>
</feature>
<feature type="transmembrane region" description="Helical" evidence="6">
    <location>
        <begin position="432"/>
        <end position="457"/>
    </location>
</feature>
<reference evidence="8 9" key="1">
    <citation type="journal article" date="2013" name="ISME J.">
        <title>A metabolic model for members of the genus Tetrasphaera involved in enhanced biological phosphorus removal.</title>
        <authorList>
            <person name="Kristiansen R."/>
            <person name="Nguyen H.T.T."/>
            <person name="Saunders A.M."/>
            <person name="Nielsen J.L."/>
            <person name="Wimmer R."/>
            <person name="Le V.Q."/>
            <person name="McIlroy S.J."/>
            <person name="Petrovski S."/>
            <person name="Seviour R.J."/>
            <person name="Calteau A."/>
            <person name="Nielsen K.L."/>
            <person name="Nielsen P.H."/>
        </authorList>
    </citation>
    <scope>NUCLEOTIDE SEQUENCE [LARGE SCALE GENOMIC DNA]</scope>
    <source>
        <strain evidence="8 9">T1-X7</strain>
    </source>
</reference>
<evidence type="ECO:0000256" key="2">
    <source>
        <dbReference type="ARBA" id="ARBA00022475"/>
    </source>
</evidence>
<feature type="transmembrane region" description="Helical" evidence="6">
    <location>
        <begin position="264"/>
        <end position="284"/>
    </location>
</feature>
<dbReference type="Proteomes" id="UP000035721">
    <property type="component" value="Unassembled WGS sequence"/>
</dbReference>
<feature type="transmembrane region" description="Helical" evidence="6">
    <location>
        <begin position="229"/>
        <end position="252"/>
    </location>
</feature>
<evidence type="ECO:0000256" key="4">
    <source>
        <dbReference type="ARBA" id="ARBA00022989"/>
    </source>
</evidence>
<dbReference type="AlphaFoldDB" id="A0A077M2D5"/>
<dbReference type="GO" id="GO:0005886">
    <property type="term" value="C:plasma membrane"/>
    <property type="evidence" value="ECO:0007669"/>
    <property type="project" value="UniProtKB-SubCell"/>
</dbReference>
<evidence type="ECO:0000256" key="1">
    <source>
        <dbReference type="ARBA" id="ARBA00004651"/>
    </source>
</evidence>
<dbReference type="Pfam" id="PF09678">
    <property type="entry name" value="Caa3_CtaG"/>
    <property type="match status" value="1"/>
</dbReference>